<dbReference type="InterPro" id="IPR003593">
    <property type="entry name" value="AAA+_ATPase"/>
</dbReference>
<dbReference type="PANTHER" id="PTHR46411:SF4">
    <property type="entry name" value="AAA+ ATPASE DOMAIN-CONTAINING PROTEIN"/>
    <property type="match status" value="1"/>
</dbReference>
<protein>
    <recommendedName>
        <fullName evidence="2">AAA+ ATPase domain-containing protein</fullName>
    </recommendedName>
</protein>
<gene>
    <name evidence="3" type="ORF">BU16DRAFT_452416</name>
</gene>
<dbReference type="Pfam" id="PF22942">
    <property type="entry name" value="DUF7025"/>
    <property type="match status" value="1"/>
</dbReference>
<dbReference type="EMBL" id="MU004183">
    <property type="protein sequence ID" value="KAF2500788.1"/>
    <property type="molecule type" value="Genomic_DNA"/>
</dbReference>
<feature type="region of interest" description="Disordered" evidence="1">
    <location>
        <begin position="1"/>
        <end position="22"/>
    </location>
</feature>
<dbReference type="InterPro" id="IPR054289">
    <property type="entry name" value="DUF7025"/>
</dbReference>
<evidence type="ECO:0000259" key="2">
    <source>
        <dbReference type="SMART" id="SM00382"/>
    </source>
</evidence>
<dbReference type="GO" id="GO:0005524">
    <property type="term" value="F:ATP binding"/>
    <property type="evidence" value="ECO:0007669"/>
    <property type="project" value="InterPro"/>
</dbReference>
<dbReference type="GO" id="GO:0016887">
    <property type="term" value="F:ATP hydrolysis activity"/>
    <property type="evidence" value="ECO:0007669"/>
    <property type="project" value="InterPro"/>
</dbReference>
<evidence type="ECO:0000313" key="4">
    <source>
        <dbReference type="Proteomes" id="UP000799750"/>
    </source>
</evidence>
<dbReference type="SUPFAM" id="SSF52540">
    <property type="entry name" value="P-loop containing nucleoside triphosphate hydrolases"/>
    <property type="match status" value="1"/>
</dbReference>
<dbReference type="InterPro" id="IPR027417">
    <property type="entry name" value="P-loop_NTPase"/>
</dbReference>
<dbReference type="CDD" id="cd19481">
    <property type="entry name" value="RecA-like_protease"/>
    <property type="match status" value="1"/>
</dbReference>
<dbReference type="InterPro" id="IPR003959">
    <property type="entry name" value="ATPase_AAA_core"/>
</dbReference>
<proteinExistence type="predicted"/>
<accession>A0A6A6R7Q6</accession>
<dbReference type="OrthoDB" id="10042665at2759"/>
<name>A0A6A6R7Q6_9PEZI</name>
<organism evidence="3 4">
    <name type="scientific">Lophium mytilinum</name>
    <dbReference type="NCBI Taxonomy" id="390894"/>
    <lineage>
        <taxon>Eukaryota</taxon>
        <taxon>Fungi</taxon>
        <taxon>Dikarya</taxon>
        <taxon>Ascomycota</taxon>
        <taxon>Pezizomycotina</taxon>
        <taxon>Dothideomycetes</taxon>
        <taxon>Pleosporomycetidae</taxon>
        <taxon>Mytilinidiales</taxon>
        <taxon>Mytilinidiaceae</taxon>
        <taxon>Lophium</taxon>
    </lineage>
</organism>
<feature type="region of interest" description="Disordered" evidence="1">
    <location>
        <begin position="469"/>
        <end position="489"/>
    </location>
</feature>
<dbReference type="Gene3D" id="3.40.50.300">
    <property type="entry name" value="P-loop containing nucleotide triphosphate hydrolases"/>
    <property type="match status" value="1"/>
</dbReference>
<feature type="domain" description="AAA+ ATPase" evidence="2">
    <location>
        <begin position="506"/>
        <end position="631"/>
    </location>
</feature>
<evidence type="ECO:0000256" key="1">
    <source>
        <dbReference type="SAM" id="MobiDB-lite"/>
    </source>
</evidence>
<dbReference type="AlphaFoldDB" id="A0A6A6R7Q6"/>
<dbReference type="PANTHER" id="PTHR46411">
    <property type="entry name" value="FAMILY ATPASE, PUTATIVE-RELATED"/>
    <property type="match status" value="1"/>
</dbReference>
<dbReference type="Pfam" id="PF23232">
    <property type="entry name" value="AAA_lid_13"/>
    <property type="match status" value="1"/>
</dbReference>
<dbReference type="Proteomes" id="UP000799750">
    <property type="component" value="Unassembled WGS sequence"/>
</dbReference>
<sequence>MSRRYSTYSSSVDSRPQSPQPVQKVVHKIEYRHVNTNNLVFEEESDRFAASKTPPEQPVLEVITIAFTAHERSPYAYRREAAKAPPIHSMGHKYVQINSAAVINALRAVVEYYPGQNLIGDTITISEPYTILVHHEKELVAYRENFAPGANMDDDEKCEGEADSYEHLGIVLDFLQETLKDSLEKETERHARDVPVTTYEMLWTLFKPGVDVYYDTQSCGILDSYVVKSVNWEINNGSPIRYTLCLWNLYYDSIYIGPRNHLAVILPFDGEKEIASLDLFPCEYVNKEKHKETAEEMRKRLEERGKMFYRLTSKQCMWYDGLTTTFPRHRFTGLVYVDTESFWTSLQADKPSSSPKMPPPSPPPLLSDDVGERSIGGIPNCFCKRCVKLNSRNRKNRFADYARINPMTGAESTPHQLFLCDRSVHGFILKVRNWHRLDASCFSEPKYNVCLVDELVLAPTTRNLIKSLSSKYTRSDPKPTPDPASTPSTLQMQDQWAADFVQGKGEGLIFLLHGKPGVGKTYTAECIAEYTKRPLLSLTCTDIGTNPMTIESKLTYWFKLAKHWGAILLIDEADIYMEQRVSQDLERNNLVAGFLRAMEYYQGILFLTTNRIGTFDEAFMSRIHVSVHYPDFGDGERGEVWDAFFRKLERERGAELVVGESARGYVRDSGEVRGVKWNGREIRNAFQTAVALAEVESDKDEQGRIIVKDEHIRSIVRMSAAFKKYLNTLHGDESKRAAREGLRVDDFDEKEGDGKGAFAHYV</sequence>
<dbReference type="SMART" id="SM00382">
    <property type="entry name" value="AAA"/>
    <property type="match status" value="1"/>
</dbReference>
<dbReference type="InterPro" id="IPR056599">
    <property type="entry name" value="AAA_lid_fung"/>
</dbReference>
<feature type="compositionally biased region" description="Pro residues" evidence="1">
    <location>
        <begin position="356"/>
        <end position="365"/>
    </location>
</feature>
<keyword evidence="4" id="KW-1185">Reference proteome</keyword>
<reference evidence="3" key="1">
    <citation type="journal article" date="2020" name="Stud. Mycol.">
        <title>101 Dothideomycetes genomes: a test case for predicting lifestyles and emergence of pathogens.</title>
        <authorList>
            <person name="Haridas S."/>
            <person name="Albert R."/>
            <person name="Binder M."/>
            <person name="Bloem J."/>
            <person name="Labutti K."/>
            <person name="Salamov A."/>
            <person name="Andreopoulos B."/>
            <person name="Baker S."/>
            <person name="Barry K."/>
            <person name="Bills G."/>
            <person name="Bluhm B."/>
            <person name="Cannon C."/>
            <person name="Castanera R."/>
            <person name="Culley D."/>
            <person name="Daum C."/>
            <person name="Ezra D."/>
            <person name="Gonzalez J."/>
            <person name="Henrissat B."/>
            <person name="Kuo A."/>
            <person name="Liang C."/>
            <person name="Lipzen A."/>
            <person name="Lutzoni F."/>
            <person name="Magnuson J."/>
            <person name="Mondo S."/>
            <person name="Nolan M."/>
            <person name="Ohm R."/>
            <person name="Pangilinan J."/>
            <person name="Park H.-J."/>
            <person name="Ramirez L."/>
            <person name="Alfaro M."/>
            <person name="Sun H."/>
            <person name="Tritt A."/>
            <person name="Yoshinaga Y."/>
            <person name="Zwiers L.-H."/>
            <person name="Turgeon B."/>
            <person name="Goodwin S."/>
            <person name="Spatafora J."/>
            <person name="Crous P."/>
            <person name="Grigoriev I."/>
        </authorList>
    </citation>
    <scope>NUCLEOTIDE SEQUENCE</scope>
    <source>
        <strain evidence="3">CBS 269.34</strain>
    </source>
</reference>
<evidence type="ECO:0000313" key="3">
    <source>
        <dbReference type="EMBL" id="KAF2500788.1"/>
    </source>
</evidence>
<feature type="region of interest" description="Disordered" evidence="1">
    <location>
        <begin position="348"/>
        <end position="369"/>
    </location>
</feature>
<dbReference type="Pfam" id="PF00004">
    <property type="entry name" value="AAA"/>
    <property type="match status" value="1"/>
</dbReference>
<feature type="compositionally biased region" description="Polar residues" evidence="1">
    <location>
        <begin position="1"/>
        <end position="21"/>
    </location>
</feature>